<name>A0A1G2LEM9_9BACT</name>
<keyword evidence="1" id="KW-0812">Transmembrane</keyword>
<organism evidence="2 3">
    <name type="scientific">Candidatus Sungbacteria bacterium RIFCSPLOWO2_01_FULL_60_25</name>
    <dbReference type="NCBI Taxonomy" id="1802281"/>
    <lineage>
        <taxon>Bacteria</taxon>
        <taxon>Candidatus Sungiibacteriota</taxon>
    </lineage>
</organism>
<dbReference type="STRING" id="1802281.A3A44_00425"/>
<keyword evidence="1" id="KW-1133">Transmembrane helix</keyword>
<reference evidence="2 3" key="1">
    <citation type="journal article" date="2016" name="Nat. Commun.">
        <title>Thousands of microbial genomes shed light on interconnected biogeochemical processes in an aquifer system.</title>
        <authorList>
            <person name="Anantharaman K."/>
            <person name="Brown C.T."/>
            <person name="Hug L.A."/>
            <person name="Sharon I."/>
            <person name="Castelle C.J."/>
            <person name="Probst A.J."/>
            <person name="Thomas B.C."/>
            <person name="Singh A."/>
            <person name="Wilkins M.J."/>
            <person name="Karaoz U."/>
            <person name="Brodie E.L."/>
            <person name="Williams K.H."/>
            <person name="Hubbard S.S."/>
            <person name="Banfield J.F."/>
        </authorList>
    </citation>
    <scope>NUCLEOTIDE SEQUENCE [LARGE SCALE GENOMIC DNA]</scope>
</reference>
<dbReference type="EMBL" id="MHQT01000005">
    <property type="protein sequence ID" value="OHA10093.1"/>
    <property type="molecule type" value="Genomic_DNA"/>
</dbReference>
<dbReference type="Proteomes" id="UP000178977">
    <property type="component" value="Unassembled WGS sequence"/>
</dbReference>
<evidence type="ECO:0000313" key="2">
    <source>
        <dbReference type="EMBL" id="OHA10093.1"/>
    </source>
</evidence>
<sequence>MVAVSFGIGIVPAAGYLPYPEMQNAYAERGDAAQLLSDVPPPSASRAPLTRKQAITDGGAVGGFVALGAWLLVRIRRKYV</sequence>
<evidence type="ECO:0000313" key="3">
    <source>
        <dbReference type="Proteomes" id="UP000178977"/>
    </source>
</evidence>
<dbReference type="AlphaFoldDB" id="A0A1G2LEM9"/>
<evidence type="ECO:0008006" key="4">
    <source>
        <dbReference type="Google" id="ProtNLM"/>
    </source>
</evidence>
<comment type="caution">
    <text evidence="2">The sequence shown here is derived from an EMBL/GenBank/DDBJ whole genome shotgun (WGS) entry which is preliminary data.</text>
</comment>
<feature type="transmembrane region" description="Helical" evidence="1">
    <location>
        <begin position="54"/>
        <end position="73"/>
    </location>
</feature>
<protein>
    <recommendedName>
        <fullName evidence="4">PDGLE domain-containing protein</fullName>
    </recommendedName>
</protein>
<keyword evidence="1" id="KW-0472">Membrane</keyword>
<evidence type="ECO:0000256" key="1">
    <source>
        <dbReference type="SAM" id="Phobius"/>
    </source>
</evidence>
<proteinExistence type="predicted"/>
<gene>
    <name evidence="2" type="ORF">A3A44_00425</name>
</gene>
<accession>A0A1G2LEM9</accession>